<comment type="caution">
    <text evidence="4">The sequence shown here is derived from an EMBL/GenBank/DDBJ whole genome shotgun (WGS) entry which is preliminary data.</text>
</comment>
<dbReference type="SUPFAM" id="SSF111369">
    <property type="entry name" value="HlyD-like secretion proteins"/>
    <property type="match status" value="1"/>
</dbReference>
<dbReference type="Pfam" id="PF25917">
    <property type="entry name" value="BSH_RND"/>
    <property type="match status" value="1"/>
</dbReference>
<dbReference type="Proteomes" id="UP000261905">
    <property type="component" value="Unassembled WGS sequence"/>
</dbReference>
<evidence type="ECO:0000259" key="3">
    <source>
        <dbReference type="Pfam" id="PF25917"/>
    </source>
</evidence>
<dbReference type="GO" id="GO:0015562">
    <property type="term" value="F:efflux transmembrane transporter activity"/>
    <property type="evidence" value="ECO:0007669"/>
    <property type="project" value="TreeGrafter"/>
</dbReference>
<gene>
    <name evidence="4" type="ORF">DX130_21790</name>
</gene>
<dbReference type="PANTHER" id="PTHR30469">
    <property type="entry name" value="MULTIDRUG RESISTANCE PROTEIN MDTA"/>
    <property type="match status" value="1"/>
</dbReference>
<proteinExistence type="inferred from homology"/>
<dbReference type="Gene3D" id="2.40.50.100">
    <property type="match status" value="1"/>
</dbReference>
<comment type="similarity">
    <text evidence="1">Belongs to the membrane fusion protein (MFP) (TC 8.A.1) family.</text>
</comment>
<dbReference type="Gene3D" id="1.10.287.470">
    <property type="entry name" value="Helix hairpin bin"/>
    <property type="match status" value="1"/>
</dbReference>
<dbReference type="OrthoDB" id="2549748at2"/>
<dbReference type="Gene3D" id="2.40.30.170">
    <property type="match status" value="1"/>
</dbReference>
<dbReference type="AlphaFoldDB" id="A0A371P6P4"/>
<name>A0A371P6P4_9BACL</name>
<evidence type="ECO:0000313" key="5">
    <source>
        <dbReference type="Proteomes" id="UP000261905"/>
    </source>
</evidence>
<reference evidence="4 5" key="1">
    <citation type="submission" date="2018-08" db="EMBL/GenBank/DDBJ databases">
        <title>Paenibacillus sp. M4BSY-1, whole genome shotgun sequence.</title>
        <authorList>
            <person name="Tuo L."/>
        </authorList>
    </citation>
    <scope>NUCLEOTIDE SEQUENCE [LARGE SCALE GENOMIC DNA]</scope>
    <source>
        <strain evidence="4 5">M4BSY-1</strain>
    </source>
</reference>
<feature type="region of interest" description="Disordered" evidence="2">
    <location>
        <begin position="244"/>
        <end position="268"/>
    </location>
</feature>
<accession>A0A371P6P4</accession>
<sequence length="380" mass="41511">MIQRKQQIAGIALVVLLLVLAGLTLFSQTLQTVLLPKVTTAKADKKTLTFRIEGSGPITPRKQIELISDSGWKLEKVHVRHAEQVKKGQILITFDGTEAQQQILDAEDELKKRKLNRELIAEQFVTAQRTGDEGEIRKAKRDLELDGLDSDIAMRRIETLRRDLERKRTLTAPADGIVTNLQAEEGRSILQGQPVLTIVETGEGFQFTFTADKDSADLMQLGEKVLVNVQGDKPLKSEGTVAEIKDATGGSGGGSAGNPDVDSGNLDGNAKGQKTIVVHVSGDDLKGGELASVSLVRPFQEQGLVISKKWLRKDGTGSYVFVVRENRSSLGNTYTVQKAYVNTGKGNDDEIVVLDGVYPEENIVTESSEPLQEGNRIRLN</sequence>
<dbReference type="Gene3D" id="2.40.420.20">
    <property type="match status" value="1"/>
</dbReference>
<dbReference type="GO" id="GO:1990281">
    <property type="term" value="C:efflux pump complex"/>
    <property type="evidence" value="ECO:0007669"/>
    <property type="project" value="TreeGrafter"/>
</dbReference>
<dbReference type="InterPro" id="IPR006143">
    <property type="entry name" value="RND_pump_MFP"/>
</dbReference>
<keyword evidence="5" id="KW-1185">Reference proteome</keyword>
<dbReference type="EMBL" id="QUBQ01000005">
    <property type="protein sequence ID" value="REK71621.1"/>
    <property type="molecule type" value="Genomic_DNA"/>
</dbReference>
<dbReference type="NCBIfam" id="TIGR01730">
    <property type="entry name" value="RND_mfp"/>
    <property type="match status" value="1"/>
</dbReference>
<feature type="domain" description="Multidrug resistance protein MdtA-like barrel-sandwich hybrid" evidence="3">
    <location>
        <begin position="73"/>
        <end position="199"/>
    </location>
</feature>
<protein>
    <submittedName>
        <fullName evidence="4">Efflux RND transporter periplasmic adaptor subunit</fullName>
    </submittedName>
</protein>
<dbReference type="PANTHER" id="PTHR30469:SF15">
    <property type="entry name" value="HLYD FAMILY OF SECRETION PROTEINS"/>
    <property type="match status" value="1"/>
</dbReference>
<dbReference type="RefSeq" id="WP_116048948.1">
    <property type="nucleotide sequence ID" value="NZ_QUBQ01000005.1"/>
</dbReference>
<evidence type="ECO:0000313" key="4">
    <source>
        <dbReference type="EMBL" id="REK71621.1"/>
    </source>
</evidence>
<evidence type="ECO:0000256" key="1">
    <source>
        <dbReference type="ARBA" id="ARBA00009477"/>
    </source>
</evidence>
<dbReference type="InterPro" id="IPR058625">
    <property type="entry name" value="MdtA-like_BSH"/>
</dbReference>
<evidence type="ECO:0000256" key="2">
    <source>
        <dbReference type="SAM" id="MobiDB-lite"/>
    </source>
</evidence>
<organism evidence="4 5">
    <name type="scientific">Paenibacillus paeoniae</name>
    <dbReference type="NCBI Taxonomy" id="2292705"/>
    <lineage>
        <taxon>Bacteria</taxon>
        <taxon>Bacillati</taxon>
        <taxon>Bacillota</taxon>
        <taxon>Bacilli</taxon>
        <taxon>Bacillales</taxon>
        <taxon>Paenibacillaceae</taxon>
        <taxon>Paenibacillus</taxon>
    </lineage>
</organism>